<dbReference type="RefSeq" id="WP_135744684.1">
    <property type="nucleotide sequence ID" value="NZ_JAIZBL010000001.1"/>
</dbReference>
<name>A0A6H3NWQ7_9LEPT</name>
<proteinExistence type="predicted"/>
<dbReference type="Proteomes" id="UP000297649">
    <property type="component" value="Unassembled WGS sequence"/>
</dbReference>
<keyword evidence="2" id="KW-1185">Reference proteome</keyword>
<reference evidence="1" key="1">
    <citation type="journal article" date="2019" name="PLoS Negl. Trop. Dis.">
        <title>Revisiting the worldwide diversity of Leptospira species in the environment.</title>
        <authorList>
            <person name="Vincent A.T."/>
            <person name="Schiettekatte O."/>
            <person name="Bourhy P."/>
            <person name="Veyrier F.J."/>
            <person name="Picardeau M."/>
        </authorList>
    </citation>
    <scope>NUCLEOTIDE SEQUENCE [LARGE SCALE GENOMIC DNA]</scope>
    <source>
        <strain evidence="1">201601109</strain>
    </source>
</reference>
<dbReference type="EMBL" id="RQHU01000005">
    <property type="protein sequence ID" value="TGN14984.1"/>
    <property type="molecule type" value="Genomic_DNA"/>
</dbReference>
<dbReference type="OrthoDB" id="342313at2"/>
<evidence type="ECO:0000313" key="1">
    <source>
        <dbReference type="EMBL" id="TGN14984.1"/>
    </source>
</evidence>
<evidence type="ECO:0000313" key="2">
    <source>
        <dbReference type="Proteomes" id="UP000297649"/>
    </source>
</evidence>
<dbReference type="AlphaFoldDB" id="A0A6H3NWQ7"/>
<organism evidence="1 2">
    <name type="scientific">Leptospira bandrabouensis</name>
    <dbReference type="NCBI Taxonomy" id="2484903"/>
    <lineage>
        <taxon>Bacteria</taxon>
        <taxon>Pseudomonadati</taxon>
        <taxon>Spirochaetota</taxon>
        <taxon>Spirochaetia</taxon>
        <taxon>Leptospirales</taxon>
        <taxon>Leptospiraceae</taxon>
        <taxon>Leptospira</taxon>
    </lineage>
</organism>
<gene>
    <name evidence="1" type="ORF">EHR08_01380</name>
</gene>
<protein>
    <submittedName>
        <fullName evidence="1">Uncharacterized protein</fullName>
    </submittedName>
</protein>
<comment type="caution">
    <text evidence="1">The sequence shown here is derived from an EMBL/GenBank/DDBJ whole genome shotgun (WGS) entry which is preliminary data.</text>
</comment>
<accession>A0A6H3NWQ7</accession>
<sequence>MESVRTGGVLEGDAESLCLGYVVLDNSVKTSGERGRPSSATRLLADQNLLGCLYKTIEERKCENKSKFIPHFGY</sequence>